<keyword evidence="1" id="KW-1133">Transmembrane helix</keyword>
<evidence type="ECO:0000313" key="3">
    <source>
        <dbReference type="EMBL" id="SDL99076.1"/>
    </source>
</evidence>
<dbReference type="InterPro" id="IPR052529">
    <property type="entry name" value="Bact_Transport_Assoc"/>
</dbReference>
<feature type="transmembrane region" description="Helical" evidence="1">
    <location>
        <begin position="64"/>
        <end position="85"/>
    </location>
</feature>
<evidence type="ECO:0000259" key="2">
    <source>
        <dbReference type="Pfam" id="PF04235"/>
    </source>
</evidence>
<name>A0A1G9PJR4_9BACI</name>
<dbReference type="AlphaFoldDB" id="A0A1G9PJR4"/>
<dbReference type="STRING" id="482461.SAMN05216244_1465"/>
<feature type="transmembrane region" description="Helical" evidence="1">
    <location>
        <begin position="23"/>
        <end position="44"/>
    </location>
</feature>
<feature type="transmembrane region" description="Helical" evidence="1">
    <location>
        <begin position="246"/>
        <end position="268"/>
    </location>
</feature>
<proteinExistence type="predicted"/>
<feature type="transmembrane region" description="Helical" evidence="1">
    <location>
        <begin position="123"/>
        <end position="138"/>
    </location>
</feature>
<feature type="transmembrane region" description="Helical" evidence="1">
    <location>
        <begin position="97"/>
        <end position="117"/>
    </location>
</feature>
<feature type="transmembrane region" description="Helical" evidence="1">
    <location>
        <begin position="205"/>
        <end position="226"/>
    </location>
</feature>
<dbReference type="RefSeq" id="WP_074598117.1">
    <property type="nucleotide sequence ID" value="NZ_FNHF01000001.1"/>
</dbReference>
<accession>A0A1G9PJR4</accession>
<keyword evidence="1" id="KW-0472">Membrane</keyword>
<sequence length="398" mass="45519">MAKAGSPLNENQRLIWIDAARGLAILGIFMVNAPAFNAPFFLYGGAGDFWNNKLDHAVQAGIDIFFQASFYTLFSFLFGFGMQVMYDRLQEKKRNTVHVLIRRLLVLICFGIVHAFLIWHGDILLTYGIIGFWLFCFYRRQNGTLLGWSFGLLLIPAGLLTMLSYAVRSFIPDITAGDSQRISEAMANYGEGTLLDIWHQNLVDWLYANGGIAYVFLTFSLLPMFLLGMYASRKKWLHDIDRFRPVLIRVWVITGILFVLMKVGPYAIENPFWLNEAKRAIGGSASALFYMLSVTLAFRTKHGKKLLAPLAYVGRMSLSNYLAQSLICFFLFYSAGLGLYGSVRPIYSVVLVLVIFSLQVFVSRWWLSHFRFGPAEWLWRSLTYGEKQQLRKRVRSMD</sequence>
<organism evidence="3 4">
    <name type="scientific">Sediminibacillus halophilus</name>
    <dbReference type="NCBI Taxonomy" id="482461"/>
    <lineage>
        <taxon>Bacteria</taxon>
        <taxon>Bacillati</taxon>
        <taxon>Bacillota</taxon>
        <taxon>Bacilli</taxon>
        <taxon>Bacillales</taxon>
        <taxon>Bacillaceae</taxon>
        <taxon>Sediminibacillus</taxon>
    </lineage>
</organism>
<evidence type="ECO:0000313" key="4">
    <source>
        <dbReference type="Proteomes" id="UP000182347"/>
    </source>
</evidence>
<keyword evidence="1" id="KW-0812">Transmembrane</keyword>
<feature type="transmembrane region" description="Helical" evidence="1">
    <location>
        <begin position="346"/>
        <end position="367"/>
    </location>
</feature>
<feature type="transmembrane region" description="Helical" evidence="1">
    <location>
        <begin position="145"/>
        <end position="167"/>
    </location>
</feature>
<dbReference type="InterPro" id="IPR007349">
    <property type="entry name" value="DUF418"/>
</dbReference>
<reference evidence="4" key="1">
    <citation type="submission" date="2016-10" db="EMBL/GenBank/DDBJ databases">
        <authorList>
            <person name="Varghese N."/>
            <person name="Submissions S."/>
        </authorList>
    </citation>
    <scope>NUCLEOTIDE SEQUENCE [LARGE SCALE GENOMIC DNA]</scope>
    <source>
        <strain evidence="4">CGMCC 1.6199</strain>
    </source>
</reference>
<keyword evidence="4" id="KW-1185">Reference proteome</keyword>
<dbReference type="PANTHER" id="PTHR30590:SF2">
    <property type="entry name" value="INNER MEMBRANE PROTEIN"/>
    <property type="match status" value="1"/>
</dbReference>
<feature type="transmembrane region" description="Helical" evidence="1">
    <location>
        <begin position="318"/>
        <end position="340"/>
    </location>
</feature>
<protein>
    <recommendedName>
        <fullName evidence="2">DUF418 domain-containing protein</fullName>
    </recommendedName>
</protein>
<gene>
    <name evidence="3" type="ORF">SAMN05216244_1465</name>
</gene>
<dbReference type="EMBL" id="FNHF01000001">
    <property type="protein sequence ID" value="SDL99076.1"/>
    <property type="molecule type" value="Genomic_DNA"/>
</dbReference>
<feature type="domain" description="DUF418" evidence="2">
    <location>
        <begin position="232"/>
        <end position="385"/>
    </location>
</feature>
<feature type="transmembrane region" description="Helical" evidence="1">
    <location>
        <begin position="280"/>
        <end position="298"/>
    </location>
</feature>
<dbReference type="PANTHER" id="PTHR30590">
    <property type="entry name" value="INNER MEMBRANE PROTEIN"/>
    <property type="match status" value="1"/>
</dbReference>
<dbReference type="OrthoDB" id="9807744at2"/>
<dbReference type="Proteomes" id="UP000182347">
    <property type="component" value="Unassembled WGS sequence"/>
</dbReference>
<evidence type="ECO:0000256" key="1">
    <source>
        <dbReference type="SAM" id="Phobius"/>
    </source>
</evidence>
<dbReference type="Pfam" id="PF04235">
    <property type="entry name" value="DUF418"/>
    <property type="match status" value="1"/>
</dbReference>